<dbReference type="SUPFAM" id="SSF51261">
    <property type="entry name" value="Duplicated hybrid motif"/>
    <property type="match status" value="1"/>
</dbReference>
<keyword evidence="2" id="KW-0472">Membrane</keyword>
<dbReference type="Pfam" id="PF05569">
    <property type="entry name" value="Peptidase_M56"/>
    <property type="match status" value="1"/>
</dbReference>
<keyword evidence="2" id="KW-0812">Transmembrane</keyword>
<dbReference type="Gene3D" id="1.25.40.10">
    <property type="entry name" value="Tetratricopeptide repeat domain"/>
    <property type="match status" value="1"/>
</dbReference>
<evidence type="ECO:0000259" key="4">
    <source>
        <dbReference type="Pfam" id="PF05569"/>
    </source>
</evidence>
<dbReference type="CDD" id="cd07341">
    <property type="entry name" value="M56_BlaR1_MecR1_like"/>
    <property type="match status" value="1"/>
</dbReference>
<feature type="compositionally biased region" description="Low complexity" evidence="1">
    <location>
        <begin position="546"/>
        <end position="565"/>
    </location>
</feature>
<accession>A0A9W6MQB2</accession>
<feature type="compositionally biased region" description="Basic and acidic residues" evidence="1">
    <location>
        <begin position="515"/>
        <end position="527"/>
    </location>
</feature>
<feature type="domain" description="Peptidase M56" evidence="4">
    <location>
        <begin position="90"/>
        <end position="279"/>
    </location>
</feature>
<evidence type="ECO:0000259" key="3">
    <source>
        <dbReference type="Pfam" id="PF01551"/>
    </source>
</evidence>
<keyword evidence="2" id="KW-1133">Transmembrane helix</keyword>
<evidence type="ECO:0000256" key="2">
    <source>
        <dbReference type="SAM" id="Phobius"/>
    </source>
</evidence>
<feature type="domain" description="M23ase beta-sheet core" evidence="3">
    <location>
        <begin position="605"/>
        <end position="704"/>
    </location>
</feature>
<protein>
    <submittedName>
        <fullName evidence="5">Uncharacterized protein</fullName>
    </submittedName>
</protein>
<name>A0A9W6MQB2_9PROT</name>
<reference evidence="5" key="2">
    <citation type="submission" date="2023-01" db="EMBL/GenBank/DDBJ databases">
        <authorList>
            <person name="Sun Q."/>
            <person name="Evtushenko L."/>
        </authorList>
    </citation>
    <scope>NUCLEOTIDE SEQUENCE</scope>
    <source>
        <strain evidence="5">VKM B-1513</strain>
    </source>
</reference>
<gene>
    <name evidence="5" type="ORF">GCM10017621_33420</name>
</gene>
<dbReference type="SUPFAM" id="SSF48452">
    <property type="entry name" value="TPR-like"/>
    <property type="match status" value="1"/>
</dbReference>
<comment type="caution">
    <text evidence="5">The sequence shown here is derived from an EMBL/GenBank/DDBJ whole genome shotgun (WGS) entry which is preliminary data.</text>
</comment>
<feature type="transmembrane region" description="Helical" evidence="2">
    <location>
        <begin position="47"/>
        <end position="75"/>
    </location>
</feature>
<sequence>MSGGLLDALLLGGGLSVIASGAAWALARLQRRGEADTDIALWRAARLVALLPVPLAAIIFAVPQTVTAGGAALVFEPQFAEVTEPLPLVVEAGGFVLPALPSLTQTILALYLAGLAVSLGLAGLRHLARRRMIAASRPASREERRPLEALAEDIGVRAPEMRVGPDTASPILTGWRGVVLVPAAMLLRADALRFALAHELSHLRRGDERDRLLGAALIALFWFNLPLRWIERELNAAREIACDRDTLEALGGARRKAYAAALIETMRIAAPPASAFGPHDRRHREMRIKAIMTSTASRRGRAAWLAATILAAGLPVAGAQALITERRVVAEPAEHVQPEQDAQAPMQAAFAAQQDEDWQASIDQLTAIADAPGSSAHDQAIALQMRGRAHYELGQVEAAIADWQHAIDTGAMDEDGNRNMRINIAQLMIADGNAEAGAEALEAALGEDEPDLRFMRMLAQAYGHAGRFEDGLGYARAVYSDDPAEGNYHLLYYYLQELGMERELAELIALQEERETTGEPKINRREAPVAPVAAEPSPEPHPAPHAEPASEPSPVRQVRPAPQAEPRAEPRPVMAPAPSLTHRVAHGRISSRYGDRPARPAGAQQFHHGVDIAADRGTPIVAPGPGVVVHAAAGFNGEAAWGNTVAIDHGNGWQTVYAHMEGFDVSVGDRVSSGQQIGRVGSTGRSTGPHVHVELHRNGQRIDPAEYLPGLR</sequence>
<evidence type="ECO:0000313" key="5">
    <source>
        <dbReference type="EMBL" id="GLK53834.1"/>
    </source>
</evidence>
<dbReference type="Pfam" id="PF01551">
    <property type="entry name" value="Peptidase_M23"/>
    <property type="match status" value="1"/>
</dbReference>
<dbReference type="RefSeq" id="WP_271188173.1">
    <property type="nucleotide sequence ID" value="NZ_BSFE01000014.1"/>
</dbReference>
<dbReference type="AlphaFoldDB" id="A0A9W6MQB2"/>
<feature type="transmembrane region" description="Helical" evidence="2">
    <location>
        <begin position="6"/>
        <end position="27"/>
    </location>
</feature>
<evidence type="ECO:0000313" key="6">
    <source>
        <dbReference type="Proteomes" id="UP001143486"/>
    </source>
</evidence>
<dbReference type="PANTHER" id="PTHR21666">
    <property type="entry name" value="PEPTIDASE-RELATED"/>
    <property type="match status" value="1"/>
</dbReference>
<dbReference type="InterPro" id="IPR011055">
    <property type="entry name" value="Dup_hybrid_motif"/>
</dbReference>
<feature type="region of interest" description="Disordered" evidence="1">
    <location>
        <begin position="515"/>
        <end position="575"/>
    </location>
</feature>
<dbReference type="InterPro" id="IPR011990">
    <property type="entry name" value="TPR-like_helical_dom_sf"/>
</dbReference>
<dbReference type="InterPro" id="IPR008756">
    <property type="entry name" value="Peptidase_M56"/>
</dbReference>
<dbReference type="EMBL" id="BSFE01000014">
    <property type="protein sequence ID" value="GLK53834.1"/>
    <property type="molecule type" value="Genomic_DNA"/>
</dbReference>
<evidence type="ECO:0000256" key="1">
    <source>
        <dbReference type="SAM" id="MobiDB-lite"/>
    </source>
</evidence>
<dbReference type="GO" id="GO:0004222">
    <property type="term" value="F:metalloendopeptidase activity"/>
    <property type="evidence" value="ECO:0007669"/>
    <property type="project" value="TreeGrafter"/>
</dbReference>
<proteinExistence type="predicted"/>
<organism evidence="5 6">
    <name type="scientific">Maricaulis virginensis</name>
    <dbReference type="NCBI Taxonomy" id="144022"/>
    <lineage>
        <taxon>Bacteria</taxon>
        <taxon>Pseudomonadati</taxon>
        <taxon>Pseudomonadota</taxon>
        <taxon>Alphaproteobacteria</taxon>
        <taxon>Maricaulales</taxon>
        <taxon>Maricaulaceae</taxon>
        <taxon>Maricaulis</taxon>
    </lineage>
</organism>
<dbReference type="Proteomes" id="UP001143486">
    <property type="component" value="Unassembled WGS sequence"/>
</dbReference>
<feature type="transmembrane region" description="Helical" evidence="2">
    <location>
        <begin position="95"/>
        <end position="122"/>
    </location>
</feature>
<dbReference type="Gene3D" id="2.70.70.10">
    <property type="entry name" value="Glucose Permease (Domain IIA)"/>
    <property type="match status" value="1"/>
</dbReference>
<dbReference type="CDD" id="cd12797">
    <property type="entry name" value="M23_peptidase"/>
    <property type="match status" value="1"/>
</dbReference>
<reference evidence="5" key="1">
    <citation type="journal article" date="2014" name="Int. J. Syst. Evol. Microbiol.">
        <title>Complete genome sequence of Corynebacterium casei LMG S-19264T (=DSM 44701T), isolated from a smear-ripened cheese.</title>
        <authorList>
            <consortium name="US DOE Joint Genome Institute (JGI-PGF)"/>
            <person name="Walter F."/>
            <person name="Albersmeier A."/>
            <person name="Kalinowski J."/>
            <person name="Ruckert C."/>
        </authorList>
    </citation>
    <scope>NUCLEOTIDE SEQUENCE</scope>
    <source>
        <strain evidence="5">VKM B-1513</strain>
    </source>
</reference>
<keyword evidence="6" id="KW-1185">Reference proteome</keyword>
<dbReference type="PANTHER" id="PTHR21666:SF270">
    <property type="entry name" value="MUREIN HYDROLASE ACTIVATOR ENVC"/>
    <property type="match status" value="1"/>
</dbReference>
<dbReference type="InterPro" id="IPR050570">
    <property type="entry name" value="Cell_wall_metabolism_enzyme"/>
</dbReference>
<dbReference type="InterPro" id="IPR016047">
    <property type="entry name" value="M23ase_b-sheet_dom"/>
</dbReference>